<gene>
    <name evidence="1" type="ORF">GH754_16555</name>
</gene>
<evidence type="ECO:0000313" key="2">
    <source>
        <dbReference type="Proteomes" id="UP000480185"/>
    </source>
</evidence>
<comment type="caution">
    <text evidence="1">The sequence shown here is derived from an EMBL/GenBank/DDBJ whole genome shotgun (WGS) entry which is preliminary data.</text>
</comment>
<dbReference type="Proteomes" id="UP000480185">
    <property type="component" value="Unassembled WGS sequence"/>
</dbReference>
<accession>A0A6G1XAA7</accession>
<organism evidence="1 2">
    <name type="scientific">Salinibacillus xinjiangensis</name>
    <dbReference type="NCBI Taxonomy" id="1229268"/>
    <lineage>
        <taxon>Bacteria</taxon>
        <taxon>Bacillati</taxon>
        <taxon>Bacillota</taxon>
        <taxon>Bacilli</taxon>
        <taxon>Bacillales</taxon>
        <taxon>Bacillaceae</taxon>
        <taxon>Salinibacillus</taxon>
    </lineage>
</organism>
<protein>
    <submittedName>
        <fullName evidence="1">Uncharacterized protein</fullName>
    </submittedName>
</protein>
<proteinExistence type="predicted"/>
<dbReference type="OrthoDB" id="2951645at2"/>
<name>A0A6G1XAA7_9BACI</name>
<sequence length="88" mass="10016">MEAEYGDSYRRKRGEDPAGSIFVSEEAEAVPMESGVFCRNGMHALNINKNGSSKTKESNYLALSIYCKVQKATIFTKIYNKKRMRKEL</sequence>
<evidence type="ECO:0000313" key="1">
    <source>
        <dbReference type="EMBL" id="MRG87877.1"/>
    </source>
</evidence>
<reference evidence="1 2" key="1">
    <citation type="submission" date="2019-11" db="EMBL/GenBank/DDBJ databases">
        <authorList>
            <person name="Li J."/>
        </authorList>
    </citation>
    <scope>NUCLEOTIDE SEQUENCE [LARGE SCALE GENOMIC DNA]</scope>
    <source>
        <strain evidence="1 2">J4</strain>
    </source>
</reference>
<keyword evidence="2" id="KW-1185">Reference proteome</keyword>
<dbReference type="RefSeq" id="WP_153729768.1">
    <property type="nucleotide sequence ID" value="NZ_WJNH01000013.1"/>
</dbReference>
<dbReference type="EMBL" id="WJNH01000013">
    <property type="protein sequence ID" value="MRG87877.1"/>
    <property type="molecule type" value="Genomic_DNA"/>
</dbReference>
<dbReference type="AlphaFoldDB" id="A0A6G1XAA7"/>